<dbReference type="SUPFAM" id="SSF53335">
    <property type="entry name" value="S-adenosyl-L-methionine-dependent methyltransferases"/>
    <property type="match status" value="1"/>
</dbReference>
<dbReference type="Proteomes" id="UP001239445">
    <property type="component" value="Unassembled WGS sequence"/>
</dbReference>
<gene>
    <name evidence="3" type="ORF">QBC47DRAFT_371118</name>
</gene>
<keyword evidence="4" id="KW-1185">Reference proteome</keyword>
<evidence type="ECO:0000256" key="1">
    <source>
        <dbReference type="ARBA" id="ARBA00038158"/>
    </source>
</evidence>
<reference evidence="3" key="1">
    <citation type="submission" date="2023-06" db="EMBL/GenBank/DDBJ databases">
        <title>Genome-scale phylogeny and comparative genomics of the fungal order Sordariales.</title>
        <authorList>
            <consortium name="Lawrence Berkeley National Laboratory"/>
            <person name="Hensen N."/>
            <person name="Bonometti L."/>
            <person name="Westerberg I."/>
            <person name="Brannstrom I.O."/>
            <person name="Guillou S."/>
            <person name="Cros-Aarteil S."/>
            <person name="Calhoun S."/>
            <person name="Haridas S."/>
            <person name="Kuo A."/>
            <person name="Mondo S."/>
            <person name="Pangilinan J."/>
            <person name="Riley R."/>
            <person name="Labutti K."/>
            <person name="Andreopoulos B."/>
            <person name="Lipzen A."/>
            <person name="Chen C."/>
            <person name="Yanf M."/>
            <person name="Daum C."/>
            <person name="Ng V."/>
            <person name="Clum A."/>
            <person name="Steindorff A."/>
            <person name="Ohm R."/>
            <person name="Martin F."/>
            <person name="Silar P."/>
            <person name="Natvig D."/>
            <person name="Lalanne C."/>
            <person name="Gautier V."/>
            <person name="Ament-Velasquez S.L."/>
            <person name="Kruys A."/>
            <person name="Hutchinson M.I."/>
            <person name="Powell A.J."/>
            <person name="Barry K."/>
            <person name="Miller A.N."/>
            <person name="Grigoriev I.V."/>
            <person name="Debuchy R."/>
            <person name="Gladieux P."/>
            <person name="Thoren M.H."/>
            <person name="Johannesson H."/>
        </authorList>
    </citation>
    <scope>NUCLEOTIDE SEQUENCE</scope>
    <source>
        <strain evidence="3">PSN4</strain>
    </source>
</reference>
<evidence type="ECO:0000313" key="3">
    <source>
        <dbReference type="EMBL" id="KAK1759142.1"/>
    </source>
</evidence>
<evidence type="ECO:0000313" key="4">
    <source>
        <dbReference type="Proteomes" id="UP001239445"/>
    </source>
</evidence>
<dbReference type="CDD" id="cd02440">
    <property type="entry name" value="AdoMet_MTases"/>
    <property type="match status" value="1"/>
</dbReference>
<dbReference type="PANTHER" id="PTHR43591">
    <property type="entry name" value="METHYLTRANSFERASE"/>
    <property type="match status" value="1"/>
</dbReference>
<dbReference type="AlphaFoldDB" id="A0AAJ0BLM3"/>
<dbReference type="PANTHER" id="PTHR43591:SF24">
    <property type="entry name" value="2-METHOXY-6-POLYPRENYL-1,4-BENZOQUINOL METHYLASE, MITOCHONDRIAL"/>
    <property type="match status" value="1"/>
</dbReference>
<dbReference type="GO" id="GO:0008168">
    <property type="term" value="F:methyltransferase activity"/>
    <property type="evidence" value="ECO:0007669"/>
    <property type="project" value="TreeGrafter"/>
</dbReference>
<dbReference type="Gene3D" id="3.40.50.150">
    <property type="entry name" value="Vaccinia Virus protein VP39"/>
    <property type="match status" value="1"/>
</dbReference>
<evidence type="ECO:0000256" key="2">
    <source>
        <dbReference type="SAM" id="MobiDB-lite"/>
    </source>
</evidence>
<organism evidence="3 4">
    <name type="scientific">Echria macrotheca</name>
    <dbReference type="NCBI Taxonomy" id="438768"/>
    <lineage>
        <taxon>Eukaryota</taxon>
        <taxon>Fungi</taxon>
        <taxon>Dikarya</taxon>
        <taxon>Ascomycota</taxon>
        <taxon>Pezizomycotina</taxon>
        <taxon>Sordariomycetes</taxon>
        <taxon>Sordariomycetidae</taxon>
        <taxon>Sordariales</taxon>
        <taxon>Schizotheciaceae</taxon>
        <taxon>Echria</taxon>
    </lineage>
</organism>
<protein>
    <submittedName>
        <fullName evidence="3">Secondary metabolism regulator LAE1</fullName>
    </submittedName>
</protein>
<accession>A0AAJ0BLM3</accession>
<dbReference type="InterPro" id="IPR029063">
    <property type="entry name" value="SAM-dependent_MTases_sf"/>
</dbReference>
<name>A0AAJ0BLM3_9PEZI</name>
<comment type="similarity">
    <text evidence="1">Belongs to the methyltransferase superfamily. LaeA methyltransferase family.</text>
</comment>
<sequence>MSTRPATATGGGATTNVLESENPGPIQVDDALEDADSAIASTLSSYTRPLTSSALDYPIEHGRRYHAFRPGSYSMPNDQHEMDRLDLMHEVFTRALGRQLHLAPIDLARTHRVLDMGTGTGIWALDFADQHPGIEVLGNDLSPIQPFWIPPNVKFEVDDIESPWSYHAPFDFIFSRYLVSAIRDWPSLVRNVFDNLRPGGWVEFQDYEMMVRSDDGTLTEQSSTHKWIHLEVEATLRAGREPNPGPQLEGWVRDAGFVNITHRVFKLPLGAWPKDKVLKEIGLFNLMACLYGLEAFSLRLMCDVLGWDEPQVHALVAQVRSELKTQRIHGYNNFHVVYAQKPY</sequence>
<dbReference type="EMBL" id="MU839828">
    <property type="protein sequence ID" value="KAK1759142.1"/>
    <property type="molecule type" value="Genomic_DNA"/>
</dbReference>
<comment type="caution">
    <text evidence="3">The sequence shown here is derived from an EMBL/GenBank/DDBJ whole genome shotgun (WGS) entry which is preliminary data.</text>
</comment>
<proteinExistence type="inferred from homology"/>
<feature type="region of interest" description="Disordered" evidence="2">
    <location>
        <begin position="1"/>
        <end position="24"/>
    </location>
</feature>
<dbReference type="Pfam" id="PF13489">
    <property type="entry name" value="Methyltransf_23"/>
    <property type="match status" value="1"/>
</dbReference>